<dbReference type="PANTHER" id="PTHR13205:SF15">
    <property type="entry name" value="DOLICHOL KINASE"/>
    <property type="match status" value="1"/>
</dbReference>
<evidence type="ECO:0000256" key="1">
    <source>
        <dbReference type="ARBA" id="ARBA00004477"/>
    </source>
</evidence>
<dbReference type="RefSeq" id="XP_008818670.1">
    <property type="nucleotide sequence ID" value="XM_008820448.1"/>
</dbReference>
<evidence type="ECO:0000256" key="5">
    <source>
        <dbReference type="ARBA" id="ARBA00022692"/>
    </source>
</evidence>
<feature type="transmembrane region" description="Helical" evidence="10">
    <location>
        <begin position="274"/>
        <end position="296"/>
    </location>
</feature>
<feature type="transmembrane region" description="Helical" evidence="10">
    <location>
        <begin position="528"/>
        <end position="552"/>
    </location>
</feature>
<feature type="transmembrane region" description="Helical" evidence="10">
    <location>
        <begin position="248"/>
        <end position="267"/>
    </location>
</feature>
<comment type="subcellular location">
    <subcellularLocation>
        <location evidence="1">Endoplasmic reticulum membrane</location>
        <topology evidence="1">Multi-pass membrane protein</topology>
    </subcellularLocation>
</comment>
<dbReference type="GO" id="GO:0043048">
    <property type="term" value="P:dolichyl monophosphate biosynthetic process"/>
    <property type="evidence" value="ECO:0007669"/>
    <property type="project" value="TreeGrafter"/>
</dbReference>
<feature type="transmembrane region" description="Helical" evidence="10">
    <location>
        <begin position="423"/>
        <end position="453"/>
    </location>
</feature>
<dbReference type="VEuPathDB" id="PlasmoDB:C922_04874"/>
<dbReference type="OrthoDB" id="377083at2759"/>
<feature type="transmembrane region" description="Helical" evidence="10">
    <location>
        <begin position="219"/>
        <end position="236"/>
    </location>
</feature>
<proteinExistence type="inferred from homology"/>
<dbReference type="PANTHER" id="PTHR13205">
    <property type="entry name" value="TRANSMEMBRANE PROTEIN 15-RELATED"/>
    <property type="match status" value="1"/>
</dbReference>
<accession>W6ZZL6</accession>
<evidence type="ECO:0000256" key="8">
    <source>
        <dbReference type="ARBA" id="ARBA00022989"/>
    </source>
</evidence>
<dbReference type="EC" id="2.7.1.108" evidence="3"/>
<reference evidence="11 12" key="1">
    <citation type="submission" date="2013-02" db="EMBL/GenBank/DDBJ databases">
        <title>The Genome Sequence of Plasmodium inui San Antonio 1.</title>
        <authorList>
            <consortium name="The Broad Institute Genome Sequencing Platform"/>
            <consortium name="The Broad Institute Genome Sequencing Center for Infectious Disease"/>
            <person name="Neafsey D."/>
            <person name="Cheeseman I."/>
            <person name="Volkman S."/>
            <person name="Adams J."/>
            <person name="Walker B."/>
            <person name="Young S.K."/>
            <person name="Zeng Q."/>
            <person name="Gargeya S."/>
            <person name="Fitzgerald M."/>
            <person name="Haas B."/>
            <person name="Abouelleil A."/>
            <person name="Alvarado L."/>
            <person name="Arachchi H.M."/>
            <person name="Berlin A.M."/>
            <person name="Chapman S.B."/>
            <person name="Dewar J."/>
            <person name="Goldberg J."/>
            <person name="Griggs A."/>
            <person name="Gujja S."/>
            <person name="Hansen M."/>
            <person name="Howarth C."/>
            <person name="Imamovic A."/>
            <person name="Larimer J."/>
            <person name="McCowan C."/>
            <person name="Murphy C."/>
            <person name="Neiman D."/>
            <person name="Pearson M."/>
            <person name="Priest M."/>
            <person name="Roberts A."/>
            <person name="Saif S."/>
            <person name="Shea T."/>
            <person name="Sisk P."/>
            <person name="Sykes S."/>
            <person name="Wortman J."/>
            <person name="Nusbaum C."/>
            <person name="Birren B."/>
        </authorList>
    </citation>
    <scope>NUCLEOTIDE SEQUENCE [LARGE SCALE GENOMIC DNA]</scope>
    <source>
        <strain evidence="11 12">San Antonio 1</strain>
    </source>
</reference>
<evidence type="ECO:0000256" key="10">
    <source>
        <dbReference type="SAM" id="Phobius"/>
    </source>
</evidence>
<feature type="transmembrane region" description="Helical" evidence="10">
    <location>
        <begin position="564"/>
        <end position="584"/>
    </location>
</feature>
<feature type="transmembrane region" description="Helical" evidence="10">
    <location>
        <begin position="487"/>
        <end position="507"/>
    </location>
</feature>
<dbReference type="GO" id="GO:0004168">
    <property type="term" value="F:dolichol kinase activity"/>
    <property type="evidence" value="ECO:0007669"/>
    <property type="project" value="UniProtKB-EC"/>
</dbReference>
<dbReference type="InterPro" id="IPR032974">
    <property type="entry name" value="Polypren_kinase"/>
</dbReference>
<feature type="transmembrane region" description="Helical" evidence="10">
    <location>
        <begin position="741"/>
        <end position="763"/>
    </location>
</feature>
<evidence type="ECO:0000256" key="3">
    <source>
        <dbReference type="ARBA" id="ARBA00012132"/>
    </source>
</evidence>
<dbReference type="Proteomes" id="UP000030640">
    <property type="component" value="Unassembled WGS sequence"/>
</dbReference>
<protein>
    <recommendedName>
        <fullName evidence="3">dolichol kinase</fullName>
        <ecNumber evidence="3">2.7.1.108</ecNumber>
    </recommendedName>
</protein>
<evidence type="ECO:0000256" key="7">
    <source>
        <dbReference type="ARBA" id="ARBA00022824"/>
    </source>
</evidence>
<dbReference type="GO" id="GO:0005789">
    <property type="term" value="C:endoplasmic reticulum membrane"/>
    <property type="evidence" value="ECO:0007669"/>
    <property type="project" value="UniProtKB-SubCell"/>
</dbReference>
<keyword evidence="9 10" id="KW-0472">Membrane</keyword>
<keyword evidence="6" id="KW-0418">Kinase</keyword>
<feature type="transmembrane region" description="Helical" evidence="10">
    <location>
        <begin position="341"/>
        <end position="358"/>
    </location>
</feature>
<evidence type="ECO:0000313" key="11">
    <source>
        <dbReference type="EMBL" id="EUD64730.1"/>
    </source>
</evidence>
<comment type="similarity">
    <text evidence="2">Belongs to the polyprenol kinase family.</text>
</comment>
<dbReference type="GeneID" id="20040148"/>
<evidence type="ECO:0000256" key="6">
    <source>
        <dbReference type="ARBA" id="ARBA00022777"/>
    </source>
</evidence>
<feature type="transmembrane region" description="Helical" evidence="10">
    <location>
        <begin position="66"/>
        <end position="85"/>
    </location>
</feature>
<feature type="transmembrane region" description="Helical" evidence="10">
    <location>
        <begin position="385"/>
        <end position="403"/>
    </location>
</feature>
<evidence type="ECO:0000256" key="9">
    <source>
        <dbReference type="ARBA" id="ARBA00023136"/>
    </source>
</evidence>
<keyword evidence="12" id="KW-1185">Reference proteome</keyword>
<keyword evidence="8 10" id="KW-1133">Transmembrane helix</keyword>
<sequence length="988" mass="110979">MGPHVSSVDGPSLDGQLSLAHPNPPFSSHLGRPCTDNFMMIRGILIFLILITEVRRKFLYNNHCTYLWGFLTLLCSVFVLSFLRYSRRGSKSQWKIKGKVFPPGTENETSPRSGCNPFWSPTLTIGAYHHREKIPPGFMNKKENLISLRLYEKGIIGTWPLLLQIHGDNFFPSFFFPFLSTLLALKYDVLNSGPAKLSLALVNEFLLGSVFLRYVRVNAWAYLLFYVLLFLATLGAMRIHESFATCSLWFALNFVFYHMIGIAAFRLTDGVFSFLEGATVSVAGTLLLDAYAYGLFHAHLDGNVVPSVLSVFLSGVALSLTLYAAYCAYLLRRADDQKGKVLIASLAFLLYNILNLGARRYDSLSETDTSAMQTLVHLLWNQQNYILIFAWLVITTLYVVYIAKSVRRNGNLSYLRKHYHFLLFVNVQLAFLLGKVELLVVTLSFAFLLLLFLEVTRKIGEALSPDRNALHKFFTSFTDDRDRKGLVVTHIYLLAGVYIPIVADASLNNKNYLRKGTRSVFLFRDADLLLYSSGLNAICIGDSFAAIGGLLFPTPKIRKTNNKSYAGFLFFFCSTFLSLLLESYFVQKTPLASLTAIFMVSLFGALFEAYLHDIDNLILPLFTFCVPSDITILEHKYARKNEKRRINFFKRLFIHFSFFTIGNNCNKLSSHDVIKVLSNVYVDDPSESRNLNPINIINILNTRQRDIEKQVQCKLWSFVGFLLLPLYSLNKFKYYDAKSKIIVAPFFSIAGIYLGSFLGNVATGSNRMKLFQRGLLPLVCCSACLSLLTGTDAVAYDLSNLGSAEKRLALNLLQVFEETRSAERGFYERLDNSQKIFDEVGAGRAPKGGGIGGGGIGSGVVRGTPPSSFVQVKSKGPVEEETIWRALYDTQLRRSPPNEQVHVYSLENVSKEFEQAQAEAFVSQIVTLKNQFELNLNRMREELPRVKKVHEAINEAIALEERVGQVGLARGSSKNAALRGDSGTKVLC</sequence>
<name>W6ZZL6_9APIC</name>
<evidence type="ECO:0000256" key="2">
    <source>
        <dbReference type="ARBA" id="ARBA00010794"/>
    </source>
</evidence>
<organism evidence="11 12">
    <name type="scientific">Plasmodium inui San Antonio 1</name>
    <dbReference type="NCBI Taxonomy" id="1237626"/>
    <lineage>
        <taxon>Eukaryota</taxon>
        <taxon>Sar</taxon>
        <taxon>Alveolata</taxon>
        <taxon>Apicomplexa</taxon>
        <taxon>Aconoidasida</taxon>
        <taxon>Haemosporida</taxon>
        <taxon>Plasmodiidae</taxon>
        <taxon>Plasmodium</taxon>
        <taxon>Plasmodium (Plasmodium)</taxon>
    </lineage>
</organism>
<evidence type="ECO:0000313" key="12">
    <source>
        <dbReference type="Proteomes" id="UP000030640"/>
    </source>
</evidence>
<keyword evidence="7" id="KW-0256">Endoplasmic reticulum</keyword>
<feature type="transmembrane region" description="Helical" evidence="10">
    <location>
        <begin position="308"/>
        <end position="329"/>
    </location>
</feature>
<feature type="transmembrane region" description="Helical" evidence="10">
    <location>
        <begin position="591"/>
        <end position="611"/>
    </location>
</feature>
<keyword evidence="4" id="KW-0808">Transferase</keyword>
<gene>
    <name evidence="11" type="ORF">C922_04874</name>
</gene>
<keyword evidence="5 10" id="KW-0812">Transmembrane</keyword>
<feature type="transmembrane region" description="Helical" evidence="10">
    <location>
        <begin position="617"/>
        <end position="635"/>
    </location>
</feature>
<dbReference type="AlphaFoldDB" id="W6ZZL6"/>
<dbReference type="EMBL" id="KI965490">
    <property type="protein sequence ID" value="EUD64730.1"/>
    <property type="molecule type" value="Genomic_DNA"/>
</dbReference>
<evidence type="ECO:0000256" key="4">
    <source>
        <dbReference type="ARBA" id="ARBA00022679"/>
    </source>
</evidence>